<keyword evidence="3" id="KW-1185">Reference proteome</keyword>
<gene>
    <name evidence="2" type="ORF">FEV09_16835</name>
</gene>
<name>A0A9X4RIL7_9CYAN</name>
<proteinExistence type="predicted"/>
<comment type="caution">
    <text evidence="2">The sequence shown here is derived from an EMBL/GenBank/DDBJ whole genome shotgun (WGS) entry which is preliminary data.</text>
</comment>
<protein>
    <submittedName>
        <fullName evidence="2">IS701 family transposase</fullName>
    </submittedName>
</protein>
<evidence type="ECO:0000313" key="2">
    <source>
        <dbReference type="EMBL" id="MDG3496213.1"/>
    </source>
</evidence>
<dbReference type="Proteomes" id="UP001152872">
    <property type="component" value="Unassembled WGS sequence"/>
</dbReference>
<dbReference type="InterPro" id="IPR012337">
    <property type="entry name" value="RNaseH-like_sf"/>
</dbReference>
<feature type="domain" description="Transposase IS701-like DDE" evidence="1">
    <location>
        <begin position="59"/>
        <end position="200"/>
    </location>
</feature>
<dbReference type="Pfam" id="PF13546">
    <property type="entry name" value="DDE_5"/>
    <property type="match status" value="1"/>
</dbReference>
<sequence>MDRKFLDLYSDYLISSFGKVTATGLSELLDGELSHDQITSRLRQITGGSPELWYLVKPTIRKHESEEGVLIFDDTLEPKPYSDENTIVGWYFDHSSNRSVKGINILNCIYHNEAISLPVAFEIVQKLQEVTDTKTGKTKFVSEESKNEMMRNMLHVCCQNRLKFSYVLADSWFSSKENMQYIKLRVKKDFIIALKGNRLVALSPDDKCQGHFVNLESIELNPDSCCKVFLKGLDFPVSITKQVFRNKNQSTGILYLACSNLDLIATDINTIYQKRWKVEEFHKSLKSNLALAKSPTGIAHTQKNHIFACFFAFVKLERLRIKTKLNHFALKAKLYFNAIRASFSLLQKLTVPST</sequence>
<evidence type="ECO:0000313" key="3">
    <source>
        <dbReference type="Proteomes" id="UP001152872"/>
    </source>
</evidence>
<dbReference type="EMBL" id="VBTY01000161">
    <property type="protein sequence ID" value="MDG3496213.1"/>
    <property type="molecule type" value="Genomic_DNA"/>
</dbReference>
<dbReference type="SUPFAM" id="SSF53098">
    <property type="entry name" value="Ribonuclease H-like"/>
    <property type="match status" value="1"/>
</dbReference>
<dbReference type="InterPro" id="IPR038721">
    <property type="entry name" value="IS701-like_DDE_dom"/>
</dbReference>
<accession>A0A9X4RIL7</accession>
<organism evidence="2 3">
    <name type="scientific">Pseudanabaena catenata USMAC16</name>
    <dbReference type="NCBI Taxonomy" id="1855837"/>
    <lineage>
        <taxon>Bacteria</taxon>
        <taxon>Bacillati</taxon>
        <taxon>Cyanobacteriota</taxon>
        <taxon>Cyanophyceae</taxon>
        <taxon>Pseudanabaenales</taxon>
        <taxon>Pseudanabaenaceae</taxon>
        <taxon>Pseudanabaena</taxon>
    </lineage>
</organism>
<dbReference type="AlphaFoldDB" id="A0A9X4RIL7"/>
<evidence type="ECO:0000259" key="1">
    <source>
        <dbReference type="Pfam" id="PF13546"/>
    </source>
</evidence>
<reference evidence="2" key="1">
    <citation type="submission" date="2019-05" db="EMBL/GenBank/DDBJ databases">
        <title>Whole genome sequencing of Pseudanabaena catenata USMAC16.</title>
        <authorList>
            <person name="Khan Z."/>
            <person name="Omar W.M."/>
            <person name="Convey P."/>
            <person name="Merican F."/>
            <person name="Najimudin N."/>
        </authorList>
    </citation>
    <scope>NUCLEOTIDE SEQUENCE</scope>
    <source>
        <strain evidence="2">USMAC16</strain>
    </source>
</reference>
<dbReference type="RefSeq" id="WP_009628377.1">
    <property type="nucleotide sequence ID" value="NZ_VBTY01000161.1"/>
</dbReference>